<dbReference type="EMBL" id="QGGV01000006">
    <property type="protein sequence ID" value="PWK55690.1"/>
    <property type="molecule type" value="Genomic_DNA"/>
</dbReference>
<dbReference type="KEGG" id="salo:EF888_16500"/>
<evidence type="ECO:0000256" key="2">
    <source>
        <dbReference type="SAM" id="SignalP"/>
    </source>
</evidence>
<feature type="region of interest" description="Disordered" evidence="1">
    <location>
        <begin position="30"/>
        <end position="50"/>
    </location>
</feature>
<keyword evidence="2" id="KW-0732">Signal</keyword>
<dbReference type="Proteomes" id="UP000245390">
    <property type="component" value="Unassembled WGS sequence"/>
</dbReference>
<reference evidence="3 4" key="1">
    <citation type="submission" date="2018-05" db="EMBL/GenBank/DDBJ databases">
        <title>Genomic Encyclopedia of Type Strains, Phase IV (KMG-IV): sequencing the most valuable type-strain genomes for metagenomic binning, comparative biology and taxonomic classification.</title>
        <authorList>
            <person name="Goeker M."/>
        </authorList>
    </citation>
    <scope>NUCLEOTIDE SEQUENCE [LARGE SCALE GENOMIC DNA]</scope>
    <source>
        <strain evidence="3 4">DSM 103371</strain>
    </source>
</reference>
<organism evidence="3 4">
    <name type="scientific">Silicimonas algicola</name>
    <dbReference type="NCBI Taxonomy" id="1826607"/>
    <lineage>
        <taxon>Bacteria</taxon>
        <taxon>Pseudomonadati</taxon>
        <taxon>Pseudomonadota</taxon>
        <taxon>Alphaproteobacteria</taxon>
        <taxon>Rhodobacterales</taxon>
        <taxon>Paracoccaceae</taxon>
    </lineage>
</organism>
<dbReference type="AlphaFoldDB" id="A0A316G7D2"/>
<accession>A0A316G7D2</accession>
<keyword evidence="4" id="KW-1185">Reference proteome</keyword>
<evidence type="ECO:0000313" key="4">
    <source>
        <dbReference type="Proteomes" id="UP000245390"/>
    </source>
</evidence>
<feature type="chain" id="PRO_5016277907" evidence="2">
    <location>
        <begin position="23"/>
        <end position="122"/>
    </location>
</feature>
<name>A0A316G7D2_9RHOB</name>
<comment type="caution">
    <text evidence="3">The sequence shown here is derived from an EMBL/GenBank/DDBJ whole genome shotgun (WGS) entry which is preliminary data.</text>
</comment>
<gene>
    <name evidence="3" type="ORF">C8D95_10686</name>
</gene>
<evidence type="ECO:0000256" key="1">
    <source>
        <dbReference type="SAM" id="MobiDB-lite"/>
    </source>
</evidence>
<dbReference type="RefSeq" id="WP_109759773.1">
    <property type="nucleotide sequence ID" value="NZ_CP034588.1"/>
</dbReference>
<proteinExistence type="predicted"/>
<feature type="signal peptide" evidence="2">
    <location>
        <begin position="1"/>
        <end position="22"/>
    </location>
</feature>
<evidence type="ECO:0000313" key="3">
    <source>
        <dbReference type="EMBL" id="PWK55690.1"/>
    </source>
</evidence>
<protein>
    <submittedName>
        <fullName evidence="3">Uncharacterized protein</fullName>
    </submittedName>
</protein>
<sequence length="122" mass="12465">MGHIIWASSFAAVAAFVFGITAGDPDADGAPVEQSVAAEMPSASAEVTGNGSWGSALASAAWGMSALRPETYNGEIVIDLLEASPLSESERDAFEADLAAAELGRADLDEVLANIRLALALD</sequence>